<evidence type="ECO:0000313" key="3">
    <source>
        <dbReference type="Proteomes" id="UP001066276"/>
    </source>
</evidence>
<evidence type="ECO:0000313" key="2">
    <source>
        <dbReference type="EMBL" id="KAJ1160446.1"/>
    </source>
</evidence>
<evidence type="ECO:0000256" key="1">
    <source>
        <dbReference type="SAM" id="MobiDB-lite"/>
    </source>
</evidence>
<comment type="caution">
    <text evidence="2">The sequence shown here is derived from an EMBL/GenBank/DDBJ whole genome shotgun (WGS) entry which is preliminary data.</text>
</comment>
<dbReference type="EMBL" id="JANPWB010000008">
    <property type="protein sequence ID" value="KAJ1160446.1"/>
    <property type="molecule type" value="Genomic_DNA"/>
</dbReference>
<feature type="compositionally biased region" description="Basic and acidic residues" evidence="1">
    <location>
        <begin position="59"/>
        <end position="72"/>
    </location>
</feature>
<organism evidence="2 3">
    <name type="scientific">Pleurodeles waltl</name>
    <name type="common">Iberian ribbed newt</name>
    <dbReference type="NCBI Taxonomy" id="8319"/>
    <lineage>
        <taxon>Eukaryota</taxon>
        <taxon>Metazoa</taxon>
        <taxon>Chordata</taxon>
        <taxon>Craniata</taxon>
        <taxon>Vertebrata</taxon>
        <taxon>Euteleostomi</taxon>
        <taxon>Amphibia</taxon>
        <taxon>Batrachia</taxon>
        <taxon>Caudata</taxon>
        <taxon>Salamandroidea</taxon>
        <taxon>Salamandridae</taxon>
        <taxon>Pleurodelinae</taxon>
        <taxon>Pleurodeles</taxon>
    </lineage>
</organism>
<gene>
    <name evidence="2" type="ORF">NDU88_000948</name>
</gene>
<feature type="region of interest" description="Disordered" evidence="1">
    <location>
        <begin position="47"/>
        <end position="77"/>
    </location>
</feature>
<proteinExistence type="predicted"/>
<keyword evidence="3" id="KW-1185">Reference proteome</keyword>
<dbReference type="Proteomes" id="UP001066276">
    <property type="component" value="Chromosome 4_2"/>
</dbReference>
<dbReference type="AlphaFoldDB" id="A0AAV7S5Z3"/>
<reference evidence="2" key="1">
    <citation type="journal article" date="2022" name="bioRxiv">
        <title>Sequencing and chromosome-scale assembly of the giantPleurodeles waltlgenome.</title>
        <authorList>
            <person name="Brown T."/>
            <person name="Elewa A."/>
            <person name="Iarovenko S."/>
            <person name="Subramanian E."/>
            <person name="Araus A.J."/>
            <person name="Petzold A."/>
            <person name="Susuki M."/>
            <person name="Suzuki K.-i.T."/>
            <person name="Hayashi T."/>
            <person name="Toyoda A."/>
            <person name="Oliveira C."/>
            <person name="Osipova E."/>
            <person name="Leigh N.D."/>
            <person name="Simon A."/>
            <person name="Yun M.H."/>
        </authorList>
    </citation>
    <scope>NUCLEOTIDE SEQUENCE</scope>
    <source>
        <strain evidence="2">20211129_DDA</strain>
        <tissue evidence="2">Liver</tissue>
    </source>
</reference>
<accession>A0AAV7S5Z3</accession>
<name>A0AAV7S5Z3_PLEWA</name>
<protein>
    <submittedName>
        <fullName evidence="2">Uncharacterized protein</fullName>
    </submittedName>
</protein>
<sequence>MATPMTSGPGSRLPRAGHGEAAPGALSAERGRGGCWNCRRKAEDTVPQFEATQSKNKRRGIEETHTNNERQDNTQYTNEALQNLNPTKVEKIMQEKPMYFTPSHPTILNAGPRVGKRGSTFTVRAWLILTALLYMLSQCEQNIGAAASPLLESTFNWDDCQKESGHLYQRALDLYNATRVSAFALPSLHPSIF</sequence>
<feature type="region of interest" description="Disordered" evidence="1">
    <location>
        <begin position="1"/>
        <end position="33"/>
    </location>
</feature>